<feature type="short sequence motif" description="DGA/G" evidence="4">
    <location>
        <begin position="163"/>
        <end position="165"/>
    </location>
</feature>
<evidence type="ECO:0000256" key="5">
    <source>
        <dbReference type="SAM" id="MobiDB-lite"/>
    </source>
</evidence>
<feature type="region of interest" description="Disordered" evidence="5">
    <location>
        <begin position="267"/>
        <end position="289"/>
    </location>
</feature>
<evidence type="ECO:0000256" key="2">
    <source>
        <dbReference type="ARBA" id="ARBA00022801"/>
    </source>
</evidence>
<dbReference type="GO" id="GO:0016020">
    <property type="term" value="C:membrane"/>
    <property type="evidence" value="ECO:0007669"/>
    <property type="project" value="TreeGrafter"/>
</dbReference>
<reference evidence="7 8" key="1">
    <citation type="submission" date="2020-08" db="EMBL/GenBank/DDBJ databases">
        <authorList>
            <person name="Hejnol A."/>
        </authorList>
    </citation>
    <scope>NUCLEOTIDE SEQUENCE [LARGE SCALE GENOMIC DNA]</scope>
</reference>
<dbReference type="Pfam" id="PF01734">
    <property type="entry name" value="Patatin"/>
    <property type="match status" value="1"/>
</dbReference>
<dbReference type="OrthoDB" id="197155at2759"/>
<dbReference type="GO" id="GO:0055088">
    <property type="term" value="P:lipid homeostasis"/>
    <property type="evidence" value="ECO:0007669"/>
    <property type="project" value="TreeGrafter"/>
</dbReference>
<dbReference type="PANTHER" id="PTHR12406:SF41">
    <property type="entry name" value="BRUMMER, ISOFORM B-RELATED"/>
    <property type="match status" value="1"/>
</dbReference>
<dbReference type="PANTHER" id="PTHR12406">
    <property type="entry name" value="CALCIUM-INDEPENDENT PHOSPHOLIPASE A2 IPLA2 -RELATED"/>
    <property type="match status" value="1"/>
</dbReference>
<dbReference type="SUPFAM" id="SSF52151">
    <property type="entry name" value="FabD/lysophospholipase-like"/>
    <property type="match status" value="1"/>
</dbReference>
<feature type="active site" description="Proton acceptor" evidence="4">
    <location>
        <position position="163"/>
    </location>
</feature>
<feature type="domain" description="PNPLA" evidence="6">
    <location>
        <begin position="9"/>
        <end position="176"/>
    </location>
</feature>
<dbReference type="GO" id="GO:0004806">
    <property type="term" value="F:triacylglycerol lipase activity"/>
    <property type="evidence" value="ECO:0007669"/>
    <property type="project" value="UniProtKB-EC"/>
</dbReference>
<keyword evidence="2 4" id="KW-0378">Hydrolase</keyword>
<dbReference type="EMBL" id="CAJFCJ010000013">
    <property type="protein sequence ID" value="CAD5121096.1"/>
    <property type="molecule type" value="Genomic_DNA"/>
</dbReference>
<dbReference type="EC" id="3.1.1.3" evidence="1"/>
<dbReference type="GO" id="GO:0005737">
    <property type="term" value="C:cytoplasm"/>
    <property type="evidence" value="ECO:0007669"/>
    <property type="project" value="TreeGrafter"/>
</dbReference>
<evidence type="ECO:0000256" key="4">
    <source>
        <dbReference type="PROSITE-ProRule" id="PRU01161"/>
    </source>
</evidence>
<sequence>MQKNSEPTISFAGCGFLGIYHVGVATCLKEYAPHLLSGKLSGASAGSLVACALMSGCCLGECTSFTLRAATIARQSSIGPLSPKFNAMRLLHDGLSEVLPDNAHLICSGKLFISLTRVKDKKNVIISKFYSKDDLIEALICSAFVPFYCGLLPPYFRGECYVDGGLTVNIPVFDENTITVSPFAGESDICPEDPSSNFWHMNLSNTSIQFTCSNIYRLSHALFPPHPTVLSDMCRQGFDDALTFLKKNNFINCPRHLEIQATFIPEEDAEENSSIDENDGGNDWNFDENTEENDVKECHECKQKHKIALLQNLPPTVVHALQAACDSVNKGLFAPIYGSKIYKVVSLLSSPITVPVDHVLNLGQRFLKWAPYLPKEFRWFVSEFVVLTRSFITTFQNGGHRYSARFSCQLAVSELESQAAPRHRPIGTSPPYLKPLKEKISTEAESYSVSNLECFEDKPLQEGTSLPDVLQDAIVRQRHPSDPNAYDTFENSVLREEQMESILTYHYQDEGTVKYEQIFKMCSD</sequence>
<organism evidence="7 8">
    <name type="scientific">Dimorphilus gyrociliatus</name>
    <dbReference type="NCBI Taxonomy" id="2664684"/>
    <lineage>
        <taxon>Eukaryota</taxon>
        <taxon>Metazoa</taxon>
        <taxon>Spiralia</taxon>
        <taxon>Lophotrochozoa</taxon>
        <taxon>Annelida</taxon>
        <taxon>Polychaeta</taxon>
        <taxon>Polychaeta incertae sedis</taxon>
        <taxon>Dinophilidae</taxon>
        <taxon>Dimorphilus</taxon>
    </lineage>
</organism>
<accession>A0A7I8VXY3</accession>
<dbReference type="InterPro" id="IPR033562">
    <property type="entry name" value="PLPL"/>
</dbReference>
<dbReference type="GO" id="GO:0019433">
    <property type="term" value="P:triglyceride catabolic process"/>
    <property type="evidence" value="ECO:0007669"/>
    <property type="project" value="TreeGrafter"/>
</dbReference>
<dbReference type="PROSITE" id="PS51635">
    <property type="entry name" value="PNPLA"/>
    <property type="match status" value="1"/>
</dbReference>
<dbReference type="Gene3D" id="3.40.1090.10">
    <property type="entry name" value="Cytosolic phospholipase A2 catalytic domain"/>
    <property type="match status" value="2"/>
</dbReference>
<feature type="active site" description="Nucleophile" evidence="4">
    <location>
        <position position="44"/>
    </location>
</feature>
<feature type="short sequence motif" description="GXGXXG" evidence="4">
    <location>
        <begin position="13"/>
        <end position="18"/>
    </location>
</feature>
<evidence type="ECO:0000259" key="6">
    <source>
        <dbReference type="PROSITE" id="PS51635"/>
    </source>
</evidence>
<evidence type="ECO:0000256" key="1">
    <source>
        <dbReference type="ARBA" id="ARBA00013279"/>
    </source>
</evidence>
<evidence type="ECO:0000313" key="7">
    <source>
        <dbReference type="EMBL" id="CAD5121096.1"/>
    </source>
</evidence>
<dbReference type="InterPro" id="IPR016035">
    <property type="entry name" value="Acyl_Trfase/lysoPLipase"/>
</dbReference>
<keyword evidence="8" id="KW-1185">Reference proteome</keyword>
<keyword evidence="4" id="KW-0442">Lipid degradation</keyword>
<protein>
    <recommendedName>
        <fullName evidence="1">triacylglycerol lipase</fullName>
        <ecNumber evidence="1">3.1.1.3</ecNumber>
    </recommendedName>
</protein>
<gene>
    <name evidence="7" type="ORF">DGYR_LOCUS9090</name>
</gene>
<dbReference type="Proteomes" id="UP000549394">
    <property type="component" value="Unassembled WGS sequence"/>
</dbReference>
<proteinExistence type="predicted"/>
<evidence type="ECO:0000313" key="8">
    <source>
        <dbReference type="Proteomes" id="UP000549394"/>
    </source>
</evidence>
<keyword evidence="3 4" id="KW-0443">Lipid metabolism</keyword>
<dbReference type="InterPro" id="IPR002641">
    <property type="entry name" value="PNPLA_dom"/>
</dbReference>
<feature type="short sequence motif" description="GXSXG" evidence="4">
    <location>
        <begin position="42"/>
        <end position="46"/>
    </location>
</feature>
<dbReference type="AlphaFoldDB" id="A0A7I8VXY3"/>
<name>A0A7I8VXY3_9ANNE</name>
<dbReference type="GO" id="GO:0005811">
    <property type="term" value="C:lipid droplet"/>
    <property type="evidence" value="ECO:0007669"/>
    <property type="project" value="TreeGrafter"/>
</dbReference>
<evidence type="ECO:0000256" key="3">
    <source>
        <dbReference type="ARBA" id="ARBA00023098"/>
    </source>
</evidence>
<comment type="caution">
    <text evidence="7">The sequence shown here is derived from an EMBL/GenBank/DDBJ whole genome shotgun (WGS) entry which is preliminary data.</text>
</comment>
<dbReference type="FunFam" id="3.40.1090.10:FF:000003">
    <property type="entry name" value="Patatin-like phospholipase domain-containing protein 2"/>
    <property type="match status" value="1"/>
</dbReference>